<protein>
    <submittedName>
        <fullName evidence="1">Uncharacterized protein</fullName>
    </submittedName>
</protein>
<name>A0AAN6Z7R9_9PEZI</name>
<reference evidence="1" key="2">
    <citation type="submission" date="2023-05" db="EMBL/GenBank/DDBJ databases">
        <authorList>
            <consortium name="Lawrence Berkeley National Laboratory"/>
            <person name="Steindorff A."/>
            <person name="Hensen N."/>
            <person name="Bonometti L."/>
            <person name="Westerberg I."/>
            <person name="Brannstrom I.O."/>
            <person name="Guillou S."/>
            <person name="Cros-Aarteil S."/>
            <person name="Calhoun S."/>
            <person name="Haridas S."/>
            <person name="Kuo A."/>
            <person name="Mondo S."/>
            <person name="Pangilinan J."/>
            <person name="Riley R."/>
            <person name="Labutti K."/>
            <person name="Andreopoulos B."/>
            <person name="Lipzen A."/>
            <person name="Chen C."/>
            <person name="Yanf M."/>
            <person name="Daum C."/>
            <person name="Ng V."/>
            <person name="Clum A."/>
            <person name="Ohm R."/>
            <person name="Martin F."/>
            <person name="Silar P."/>
            <person name="Natvig D."/>
            <person name="Lalanne C."/>
            <person name="Gautier V."/>
            <person name="Ament-Velasquez S.L."/>
            <person name="Kruys A."/>
            <person name="Hutchinson M.I."/>
            <person name="Powell A.J."/>
            <person name="Barry K."/>
            <person name="Miller A.N."/>
            <person name="Grigoriev I.V."/>
            <person name="Debuchy R."/>
            <person name="Gladieux P."/>
            <person name="Thoren M.H."/>
            <person name="Johannesson H."/>
        </authorList>
    </citation>
    <scope>NUCLEOTIDE SEQUENCE</scope>
    <source>
        <strain evidence="1">CBS 731.68</strain>
    </source>
</reference>
<dbReference type="RefSeq" id="XP_062651175.1">
    <property type="nucleotide sequence ID" value="XM_062786239.1"/>
</dbReference>
<accession>A0AAN6Z7R9</accession>
<evidence type="ECO:0000313" key="2">
    <source>
        <dbReference type="Proteomes" id="UP001302602"/>
    </source>
</evidence>
<dbReference type="Proteomes" id="UP001302602">
    <property type="component" value="Unassembled WGS sequence"/>
</dbReference>
<proteinExistence type="predicted"/>
<sequence>MPWRWLPLVIQAEGYTKFGHWAVPSNEHLIGRIFIEPVRCRGSDASPEMWLEETALFQRHLRHRVLASAEAGHLNFASVERVPIICRRIDRAQRYIEIGTSAARAGLISHHLLSSQAVRQTRFMLSSSISSEICSRQTKEATTPGVAFLKFSARSSAAHITREHCIMQPQPALPRHQRALCQSARGHSKSIVLLSTHDTLPVSSALHCLFLRREHTYRRLSLINMYQRRL</sequence>
<comment type="caution">
    <text evidence="1">The sequence shown here is derived from an EMBL/GenBank/DDBJ whole genome shotgun (WGS) entry which is preliminary data.</text>
</comment>
<keyword evidence="2" id="KW-1185">Reference proteome</keyword>
<dbReference type="AlphaFoldDB" id="A0AAN6Z7R9"/>
<gene>
    <name evidence="1" type="ORF">N657DRAFT_209152</name>
</gene>
<dbReference type="EMBL" id="MU853224">
    <property type="protein sequence ID" value="KAK4127404.1"/>
    <property type="molecule type" value="Genomic_DNA"/>
</dbReference>
<reference evidence="1" key="1">
    <citation type="journal article" date="2023" name="Mol. Phylogenet. Evol.">
        <title>Genome-scale phylogeny and comparative genomics of the fungal order Sordariales.</title>
        <authorList>
            <person name="Hensen N."/>
            <person name="Bonometti L."/>
            <person name="Westerberg I."/>
            <person name="Brannstrom I.O."/>
            <person name="Guillou S."/>
            <person name="Cros-Aarteil S."/>
            <person name="Calhoun S."/>
            <person name="Haridas S."/>
            <person name="Kuo A."/>
            <person name="Mondo S."/>
            <person name="Pangilinan J."/>
            <person name="Riley R."/>
            <person name="LaButti K."/>
            <person name="Andreopoulos B."/>
            <person name="Lipzen A."/>
            <person name="Chen C."/>
            <person name="Yan M."/>
            <person name="Daum C."/>
            <person name="Ng V."/>
            <person name="Clum A."/>
            <person name="Steindorff A."/>
            <person name="Ohm R.A."/>
            <person name="Martin F."/>
            <person name="Silar P."/>
            <person name="Natvig D.O."/>
            <person name="Lalanne C."/>
            <person name="Gautier V."/>
            <person name="Ament-Velasquez S.L."/>
            <person name="Kruys A."/>
            <person name="Hutchinson M.I."/>
            <person name="Powell A.J."/>
            <person name="Barry K."/>
            <person name="Miller A.N."/>
            <person name="Grigoriev I.V."/>
            <person name="Debuchy R."/>
            <person name="Gladieux P."/>
            <person name="Hiltunen Thoren M."/>
            <person name="Johannesson H."/>
        </authorList>
    </citation>
    <scope>NUCLEOTIDE SEQUENCE</scope>
    <source>
        <strain evidence="1">CBS 731.68</strain>
    </source>
</reference>
<dbReference type="GeneID" id="87823005"/>
<evidence type="ECO:0000313" key="1">
    <source>
        <dbReference type="EMBL" id="KAK4127404.1"/>
    </source>
</evidence>
<organism evidence="1 2">
    <name type="scientific">Parathielavia appendiculata</name>
    <dbReference type="NCBI Taxonomy" id="2587402"/>
    <lineage>
        <taxon>Eukaryota</taxon>
        <taxon>Fungi</taxon>
        <taxon>Dikarya</taxon>
        <taxon>Ascomycota</taxon>
        <taxon>Pezizomycotina</taxon>
        <taxon>Sordariomycetes</taxon>
        <taxon>Sordariomycetidae</taxon>
        <taxon>Sordariales</taxon>
        <taxon>Chaetomiaceae</taxon>
        <taxon>Parathielavia</taxon>
    </lineage>
</organism>